<gene>
    <name evidence="3" type="ORF">TTHERM_00245610</name>
</gene>
<sequence length="1007" mass="117168">MDFSKLDIFGSQIGFNFQKDNVFKTAFGGFMSLGFIAFVSIFFWNQILDFFNKNNVTFTTSKDWTTHPQTVNVSSHQFMFAVKLDMPNFLQNPLFNITWEKRNYITYDNGTLIKNIQSMQFEPCRPDHWNGLPAYGIDWDQAFQQGGLSTYLCPRIQDIISFGGTYSSPPYDFIKVQVSPCTNNTDPNRFWQPNCQTQSQVYKFFNKTQSVTIMFRMVNYVVNPNDPKNPIKSYIDDTLFFPVQAGTAYQTANIYLTENTLKTDQSIMPFQNIETNQLLVYNGGNFRLQYVIGNTNQIVADFYFLKDPISYTHNRQFTKVSQIASYIGGFCQTFILVAAIVVHQYNSYVCAIKIANQLYDFDLGGQYYYKPRDKQISFQRDNFKAIDLEKSHLPQNTVRFPNQTIQKENDQELNDIQVLRQESTQPQRLISHKKQLSILSKPKTREEGGLLSLDQIQKIVEGNSVNINKNLILNQNISQNTQESQQLIITQNKQAGTLLTQLEQKQESQKNLDQISIPQDIMQQEDKQQIISEKINQSKKQQIDYKKKIEQISVIDDSVQPETPIQNQQIQFSSSHNNQQAESTLQVKLDVNFDDYAKRLNNSMIQLDFTKTTTTLPLKQKESQYSKQIAQSSTNIVQNDKKQLTQSKFNNSVKQMSQSKTTTTIVDFKNQQEFLDEKQFLKQEFEFLATRDKSIKLSVKYFIYKLSCGKFFKTKETQLIDKAQYQMSQDLDIFMILNGIKEVQKLKGLLLTQEEQILFNFFPKPVISINEKEELPSRIQLEQKKRQISQSIQVESKKENEQLQNHSKKLKLNLKIASIVKKATTKFKQPLLNKKQKNQKYDVDAYQKLYQAYKAISKNKKREMDDKLIQQLGDEINKIFQISNQIEKNKERYLSKIQNSKKQLINTENQNLLSPAKKQGVDGQNCLNIQQLNSQSENKSNVNSFNGYLESNRPFRQKLFEKANQKQQNIKNPQAEENNDHALIVFDDPSQDQQTINNSHNRHFSQN</sequence>
<dbReference type="PANTHER" id="PTHR31398">
    <property type="entry name" value="MEIOTIC NUCLEAR DIVISION PROTEIN 1 HOMOLOG"/>
    <property type="match status" value="1"/>
</dbReference>
<feature type="transmembrane region" description="Helical" evidence="2">
    <location>
        <begin position="323"/>
        <end position="345"/>
    </location>
</feature>
<keyword evidence="2" id="KW-0472">Membrane</keyword>
<dbReference type="RefSeq" id="XP_001023790.2">
    <property type="nucleotide sequence ID" value="XM_001023790.2"/>
</dbReference>
<dbReference type="GO" id="GO:0007131">
    <property type="term" value="P:reciprocal meiotic recombination"/>
    <property type="evidence" value="ECO:0007669"/>
    <property type="project" value="TreeGrafter"/>
</dbReference>
<reference evidence="4" key="1">
    <citation type="journal article" date="2006" name="PLoS Biol.">
        <title>Macronuclear genome sequence of the ciliate Tetrahymena thermophila, a model eukaryote.</title>
        <authorList>
            <person name="Eisen J.A."/>
            <person name="Coyne R.S."/>
            <person name="Wu M."/>
            <person name="Wu D."/>
            <person name="Thiagarajan M."/>
            <person name="Wortman J.R."/>
            <person name="Badger J.H."/>
            <person name="Ren Q."/>
            <person name="Amedeo P."/>
            <person name="Jones K.M."/>
            <person name="Tallon L.J."/>
            <person name="Delcher A.L."/>
            <person name="Salzberg S.L."/>
            <person name="Silva J.C."/>
            <person name="Haas B.J."/>
            <person name="Majoros W.H."/>
            <person name="Farzad M."/>
            <person name="Carlton J.M."/>
            <person name="Smith R.K. Jr."/>
            <person name="Garg J."/>
            <person name="Pearlman R.E."/>
            <person name="Karrer K.M."/>
            <person name="Sun L."/>
            <person name="Manning G."/>
            <person name="Elde N.C."/>
            <person name="Turkewitz A.P."/>
            <person name="Asai D.J."/>
            <person name="Wilkes D.E."/>
            <person name="Wang Y."/>
            <person name="Cai H."/>
            <person name="Collins K."/>
            <person name="Stewart B.A."/>
            <person name="Lee S.R."/>
            <person name="Wilamowska K."/>
            <person name="Weinberg Z."/>
            <person name="Ruzzo W.L."/>
            <person name="Wloga D."/>
            <person name="Gaertig J."/>
            <person name="Frankel J."/>
            <person name="Tsao C.-C."/>
            <person name="Gorovsky M.A."/>
            <person name="Keeling P.J."/>
            <person name="Waller R.F."/>
            <person name="Patron N.J."/>
            <person name="Cherry J.M."/>
            <person name="Stover N.A."/>
            <person name="Krieger C.J."/>
            <person name="del Toro C."/>
            <person name="Ryder H.F."/>
            <person name="Williamson S.C."/>
            <person name="Barbeau R.A."/>
            <person name="Hamilton E.P."/>
            <person name="Orias E."/>
        </authorList>
    </citation>
    <scope>NUCLEOTIDE SEQUENCE [LARGE SCALE GENOMIC DNA]</scope>
    <source>
        <strain evidence="4">SB210</strain>
    </source>
</reference>
<dbReference type="EMBL" id="GG662474">
    <property type="protein sequence ID" value="EAS03545.2"/>
    <property type="molecule type" value="Genomic_DNA"/>
</dbReference>
<keyword evidence="2" id="KW-1133">Transmembrane helix</keyword>
<dbReference type="GO" id="GO:0005634">
    <property type="term" value="C:nucleus"/>
    <property type="evidence" value="ECO:0007669"/>
    <property type="project" value="TreeGrafter"/>
</dbReference>
<accession>Q245T8</accession>
<proteinExistence type="predicted"/>
<dbReference type="Proteomes" id="UP000009168">
    <property type="component" value="Unassembled WGS sequence"/>
</dbReference>
<organism evidence="3 4">
    <name type="scientific">Tetrahymena thermophila (strain SB210)</name>
    <dbReference type="NCBI Taxonomy" id="312017"/>
    <lineage>
        <taxon>Eukaryota</taxon>
        <taxon>Sar</taxon>
        <taxon>Alveolata</taxon>
        <taxon>Ciliophora</taxon>
        <taxon>Intramacronucleata</taxon>
        <taxon>Oligohymenophorea</taxon>
        <taxon>Hymenostomatida</taxon>
        <taxon>Tetrahymenina</taxon>
        <taxon>Tetrahymenidae</taxon>
        <taxon>Tetrahymena</taxon>
    </lineage>
</organism>
<feature type="transmembrane region" description="Helical" evidence="2">
    <location>
        <begin position="25"/>
        <end position="44"/>
    </location>
</feature>
<evidence type="ECO:0000313" key="4">
    <source>
        <dbReference type="Proteomes" id="UP000009168"/>
    </source>
</evidence>
<evidence type="ECO:0000313" key="3">
    <source>
        <dbReference type="EMBL" id="EAS03545.2"/>
    </source>
</evidence>
<evidence type="ECO:0000256" key="1">
    <source>
        <dbReference type="SAM" id="Coils"/>
    </source>
</evidence>
<dbReference type="PANTHER" id="PTHR31398:SF0">
    <property type="entry name" value="MEIOTIC NUCLEAR DIVISION PROTEIN 1 HOMOLOG"/>
    <property type="match status" value="1"/>
</dbReference>
<keyword evidence="4" id="KW-1185">Reference proteome</keyword>
<dbReference type="OrthoDB" id="327584at2759"/>
<dbReference type="AlphaFoldDB" id="Q245T8"/>
<feature type="coiled-coil region" evidence="1">
    <location>
        <begin position="883"/>
        <end position="910"/>
    </location>
</feature>
<protein>
    <submittedName>
        <fullName evidence="3">Transmembrane protein, putative</fullName>
    </submittedName>
</protein>
<dbReference type="FunCoup" id="Q245T8">
    <property type="interactions" value="57"/>
</dbReference>
<keyword evidence="2 3" id="KW-0812">Transmembrane</keyword>
<dbReference type="KEGG" id="tet:TTHERM_00245610"/>
<dbReference type="HOGENOM" id="CLU_007792_0_0_1"/>
<dbReference type="GeneID" id="7841487"/>
<dbReference type="InParanoid" id="Q245T8"/>
<name>Q245T8_TETTS</name>
<keyword evidence="1" id="KW-0175">Coiled coil</keyword>
<dbReference type="STRING" id="312017.Q245T8"/>
<evidence type="ECO:0000256" key="2">
    <source>
        <dbReference type="SAM" id="Phobius"/>
    </source>
</evidence>